<sequence length="155" mass="17537">MKMSAQEDIEAPIAFVYEQVTDFPGFERQALRRGAEVVSVNSPTALAPDLAWDVSFKLRGKLRKVQIEVTRLDPPNGLVIASRAPSIGGEMVIDLVALSRNRTRINIAMSMEPKTLSGRLMVQSMKLARKNLTRRMRKRVTEYATDMEERFKRTA</sequence>
<evidence type="ECO:0000313" key="2">
    <source>
        <dbReference type="Proteomes" id="UP000193207"/>
    </source>
</evidence>
<dbReference type="CDD" id="cd07812">
    <property type="entry name" value="SRPBCC"/>
    <property type="match status" value="1"/>
</dbReference>
<dbReference type="AlphaFoldDB" id="A0A1X6ZQS9"/>
<keyword evidence="2" id="KW-1185">Reference proteome</keyword>
<dbReference type="Gene3D" id="3.30.530.20">
    <property type="match status" value="1"/>
</dbReference>
<protein>
    <recommendedName>
        <fullName evidence="3">Polyketide cyclase / dehydrase and lipid transport</fullName>
    </recommendedName>
</protein>
<name>A0A1X6ZQS9_9RHOB</name>
<dbReference type="SUPFAM" id="SSF55961">
    <property type="entry name" value="Bet v1-like"/>
    <property type="match status" value="1"/>
</dbReference>
<gene>
    <name evidence="1" type="ORF">ROH8110_03220</name>
</gene>
<dbReference type="InterPro" id="IPR023393">
    <property type="entry name" value="START-like_dom_sf"/>
</dbReference>
<dbReference type="RefSeq" id="WP_085818752.1">
    <property type="nucleotide sequence ID" value="NZ_FWFU01000004.1"/>
</dbReference>
<accession>A0A1X6ZQS9</accession>
<dbReference type="EMBL" id="FWFU01000004">
    <property type="protein sequence ID" value="SLN58354.1"/>
    <property type="molecule type" value="Genomic_DNA"/>
</dbReference>
<evidence type="ECO:0008006" key="3">
    <source>
        <dbReference type="Google" id="ProtNLM"/>
    </source>
</evidence>
<dbReference type="Proteomes" id="UP000193207">
    <property type="component" value="Unassembled WGS sequence"/>
</dbReference>
<reference evidence="1 2" key="1">
    <citation type="submission" date="2017-03" db="EMBL/GenBank/DDBJ databases">
        <authorList>
            <person name="Afonso C.L."/>
            <person name="Miller P.J."/>
            <person name="Scott M.A."/>
            <person name="Spackman E."/>
            <person name="Goraichik I."/>
            <person name="Dimitrov K.M."/>
            <person name="Suarez D.L."/>
            <person name="Swayne D.E."/>
        </authorList>
    </citation>
    <scope>NUCLEOTIDE SEQUENCE [LARGE SCALE GENOMIC DNA]</scope>
    <source>
        <strain evidence="1 2">CECT 8110</strain>
    </source>
</reference>
<organism evidence="1 2">
    <name type="scientific">Roseovarius halotolerans</name>
    <dbReference type="NCBI Taxonomy" id="505353"/>
    <lineage>
        <taxon>Bacteria</taxon>
        <taxon>Pseudomonadati</taxon>
        <taxon>Pseudomonadota</taxon>
        <taxon>Alphaproteobacteria</taxon>
        <taxon>Rhodobacterales</taxon>
        <taxon>Roseobacteraceae</taxon>
        <taxon>Roseovarius</taxon>
    </lineage>
</organism>
<proteinExistence type="predicted"/>
<evidence type="ECO:0000313" key="1">
    <source>
        <dbReference type="EMBL" id="SLN58354.1"/>
    </source>
</evidence>
<dbReference type="OrthoDB" id="7860307at2"/>